<dbReference type="PANTHER" id="PTHR45614">
    <property type="entry name" value="MYB PROTEIN-RELATED"/>
    <property type="match status" value="1"/>
</dbReference>
<accession>A0A8S1LMY5</accession>
<keyword evidence="5" id="KW-1185">Reference proteome</keyword>
<dbReference type="PROSITE" id="PS50090">
    <property type="entry name" value="MYB_LIKE"/>
    <property type="match status" value="1"/>
</dbReference>
<feature type="region of interest" description="Disordered" evidence="1">
    <location>
        <begin position="152"/>
        <end position="177"/>
    </location>
</feature>
<comment type="caution">
    <text evidence="4">The sequence shown here is derived from an EMBL/GenBank/DDBJ whole genome shotgun (WGS) entry which is preliminary data.</text>
</comment>
<dbReference type="AlphaFoldDB" id="A0A8S1LMY5"/>
<dbReference type="EMBL" id="CAJJDN010000023">
    <property type="protein sequence ID" value="CAD8067501.1"/>
    <property type="molecule type" value="Genomic_DNA"/>
</dbReference>
<name>A0A8S1LMY5_9CILI</name>
<feature type="domain" description="HTH myb-type" evidence="3">
    <location>
        <begin position="51"/>
        <end position="105"/>
    </location>
</feature>
<evidence type="ECO:0000259" key="3">
    <source>
        <dbReference type="PROSITE" id="PS51294"/>
    </source>
</evidence>
<dbReference type="Pfam" id="PF00249">
    <property type="entry name" value="Myb_DNA-binding"/>
    <property type="match status" value="1"/>
</dbReference>
<dbReference type="InterPro" id="IPR001005">
    <property type="entry name" value="SANT/Myb"/>
</dbReference>
<dbReference type="InterPro" id="IPR017930">
    <property type="entry name" value="Myb_dom"/>
</dbReference>
<dbReference type="PROSITE" id="PS51294">
    <property type="entry name" value="HTH_MYB"/>
    <property type="match status" value="1"/>
</dbReference>
<dbReference type="OrthoDB" id="2143914at2759"/>
<dbReference type="InterPro" id="IPR050560">
    <property type="entry name" value="MYB_TF"/>
</dbReference>
<dbReference type="GO" id="GO:0000981">
    <property type="term" value="F:DNA-binding transcription factor activity, RNA polymerase II-specific"/>
    <property type="evidence" value="ECO:0007669"/>
    <property type="project" value="TreeGrafter"/>
</dbReference>
<sequence length="208" mass="24925">MKRIQGQLNQFKNLVLKNGRKLLNNQKEEQVNNVEKGYKQKVIDRWHNHLNPLIKKTPWEEDEEWILFLYHKALSNKWAEIAKHIKGRTDNSIKNHWNSGMKKRMSEFQMKLSQIKQKFQREGISILNDYDPLLKKALEIILMNKQYKSITTESSESDDVSHPTKQSKKNQQNKELIEVQREQLLKRENDEIIEQNYVSNQEQELSNR</sequence>
<dbReference type="CDD" id="cd00167">
    <property type="entry name" value="SANT"/>
    <property type="match status" value="1"/>
</dbReference>
<dbReference type="GO" id="GO:0000978">
    <property type="term" value="F:RNA polymerase II cis-regulatory region sequence-specific DNA binding"/>
    <property type="evidence" value="ECO:0007669"/>
    <property type="project" value="TreeGrafter"/>
</dbReference>
<dbReference type="GO" id="GO:0005634">
    <property type="term" value="C:nucleus"/>
    <property type="evidence" value="ECO:0007669"/>
    <property type="project" value="TreeGrafter"/>
</dbReference>
<evidence type="ECO:0000313" key="4">
    <source>
        <dbReference type="EMBL" id="CAD8067501.1"/>
    </source>
</evidence>
<reference evidence="4" key="1">
    <citation type="submission" date="2021-01" db="EMBL/GenBank/DDBJ databases">
        <authorList>
            <consortium name="Genoscope - CEA"/>
            <person name="William W."/>
        </authorList>
    </citation>
    <scope>NUCLEOTIDE SEQUENCE</scope>
</reference>
<gene>
    <name evidence="4" type="ORF">PSON_ATCC_30995.1.T0230071</name>
</gene>
<evidence type="ECO:0000259" key="2">
    <source>
        <dbReference type="PROSITE" id="PS50090"/>
    </source>
</evidence>
<protein>
    <submittedName>
        <fullName evidence="4">Uncharacterized protein</fullName>
    </submittedName>
</protein>
<evidence type="ECO:0000313" key="5">
    <source>
        <dbReference type="Proteomes" id="UP000692954"/>
    </source>
</evidence>
<feature type="domain" description="Myb-like" evidence="2">
    <location>
        <begin position="51"/>
        <end position="101"/>
    </location>
</feature>
<dbReference type="SMART" id="SM00717">
    <property type="entry name" value="SANT"/>
    <property type="match status" value="1"/>
</dbReference>
<proteinExistence type="predicted"/>
<dbReference type="PANTHER" id="PTHR45614:SF274">
    <property type="entry name" value="MYB-LIKE DNA-BINDING PROTEIN"/>
    <property type="match status" value="1"/>
</dbReference>
<evidence type="ECO:0000256" key="1">
    <source>
        <dbReference type="SAM" id="MobiDB-lite"/>
    </source>
</evidence>
<organism evidence="4 5">
    <name type="scientific">Paramecium sonneborni</name>
    <dbReference type="NCBI Taxonomy" id="65129"/>
    <lineage>
        <taxon>Eukaryota</taxon>
        <taxon>Sar</taxon>
        <taxon>Alveolata</taxon>
        <taxon>Ciliophora</taxon>
        <taxon>Intramacronucleata</taxon>
        <taxon>Oligohymenophorea</taxon>
        <taxon>Peniculida</taxon>
        <taxon>Parameciidae</taxon>
        <taxon>Paramecium</taxon>
    </lineage>
</organism>
<dbReference type="Proteomes" id="UP000692954">
    <property type="component" value="Unassembled WGS sequence"/>
</dbReference>